<keyword evidence="2" id="KW-1185">Reference proteome</keyword>
<sequence>QPSSYLQSRCPLCFAGSNWRRERNLDTKADCIVCIDACFTQKRSNNARNSAAQDPPNPTSSVFISDSEVKSMERHVDQLRGNGNQRSKRPRAVVEGDEDEFEDGMRIPVSVLDGCGASFL</sequence>
<accession>A0ACB7ZPY8</accession>
<gene>
    <name evidence="1" type="ORF">BJ138DRAFT_974336</name>
</gene>
<evidence type="ECO:0000313" key="1">
    <source>
        <dbReference type="EMBL" id="KAH7902956.1"/>
    </source>
</evidence>
<evidence type="ECO:0000313" key="2">
    <source>
        <dbReference type="Proteomes" id="UP000790377"/>
    </source>
</evidence>
<reference evidence="1" key="1">
    <citation type="journal article" date="2021" name="New Phytol.">
        <title>Evolutionary innovations through gain and loss of genes in the ectomycorrhizal Boletales.</title>
        <authorList>
            <person name="Wu G."/>
            <person name="Miyauchi S."/>
            <person name="Morin E."/>
            <person name="Kuo A."/>
            <person name="Drula E."/>
            <person name="Varga T."/>
            <person name="Kohler A."/>
            <person name="Feng B."/>
            <person name="Cao Y."/>
            <person name="Lipzen A."/>
            <person name="Daum C."/>
            <person name="Hundley H."/>
            <person name="Pangilinan J."/>
            <person name="Johnson J."/>
            <person name="Barry K."/>
            <person name="LaButti K."/>
            <person name="Ng V."/>
            <person name="Ahrendt S."/>
            <person name="Min B."/>
            <person name="Choi I.G."/>
            <person name="Park H."/>
            <person name="Plett J.M."/>
            <person name="Magnuson J."/>
            <person name="Spatafora J.W."/>
            <person name="Nagy L.G."/>
            <person name="Henrissat B."/>
            <person name="Grigoriev I.V."/>
            <person name="Yang Z.L."/>
            <person name="Xu J."/>
            <person name="Martin F.M."/>
        </authorList>
    </citation>
    <scope>NUCLEOTIDE SEQUENCE</scope>
    <source>
        <strain evidence="1">ATCC 28755</strain>
    </source>
</reference>
<feature type="non-terminal residue" evidence="1">
    <location>
        <position position="120"/>
    </location>
</feature>
<name>A0ACB7ZPY8_9AGAM</name>
<feature type="non-terminal residue" evidence="1">
    <location>
        <position position="1"/>
    </location>
</feature>
<dbReference type="Proteomes" id="UP000790377">
    <property type="component" value="Unassembled WGS sequence"/>
</dbReference>
<dbReference type="EMBL" id="MU269362">
    <property type="protein sequence ID" value="KAH7902956.1"/>
    <property type="molecule type" value="Genomic_DNA"/>
</dbReference>
<protein>
    <submittedName>
        <fullName evidence="1">Uncharacterized protein</fullName>
    </submittedName>
</protein>
<organism evidence="1 2">
    <name type="scientific">Hygrophoropsis aurantiaca</name>
    <dbReference type="NCBI Taxonomy" id="72124"/>
    <lineage>
        <taxon>Eukaryota</taxon>
        <taxon>Fungi</taxon>
        <taxon>Dikarya</taxon>
        <taxon>Basidiomycota</taxon>
        <taxon>Agaricomycotina</taxon>
        <taxon>Agaricomycetes</taxon>
        <taxon>Agaricomycetidae</taxon>
        <taxon>Boletales</taxon>
        <taxon>Coniophorineae</taxon>
        <taxon>Hygrophoropsidaceae</taxon>
        <taxon>Hygrophoropsis</taxon>
    </lineage>
</organism>
<comment type="caution">
    <text evidence="1">The sequence shown here is derived from an EMBL/GenBank/DDBJ whole genome shotgun (WGS) entry which is preliminary data.</text>
</comment>
<proteinExistence type="predicted"/>